<feature type="domain" description="SGNH hydrolase-type esterase" evidence="4">
    <location>
        <begin position="35"/>
        <end position="228"/>
    </location>
</feature>
<dbReference type="Pfam" id="PF13472">
    <property type="entry name" value="Lipase_GDSL_2"/>
    <property type="match status" value="1"/>
</dbReference>
<dbReference type="Proteomes" id="UP000681340">
    <property type="component" value="Unassembled WGS sequence"/>
</dbReference>
<dbReference type="EMBL" id="BOQL01000014">
    <property type="protein sequence ID" value="GIM64790.1"/>
    <property type="molecule type" value="Genomic_DNA"/>
</dbReference>
<keyword evidence="2" id="KW-0378">Hydrolase</keyword>
<dbReference type="GO" id="GO:0016787">
    <property type="term" value="F:hydrolase activity"/>
    <property type="evidence" value="ECO:0007669"/>
    <property type="project" value="UniProtKB-KW"/>
</dbReference>
<evidence type="ECO:0000259" key="4">
    <source>
        <dbReference type="Pfam" id="PF13472"/>
    </source>
</evidence>
<evidence type="ECO:0000256" key="2">
    <source>
        <dbReference type="ARBA" id="ARBA00022801"/>
    </source>
</evidence>
<protein>
    <recommendedName>
        <fullName evidence="4">SGNH hydrolase-type esterase domain-containing protein</fullName>
    </recommendedName>
</protein>
<comment type="caution">
    <text evidence="5">The sequence shown here is derived from an EMBL/GenBank/DDBJ whole genome shotgun (WGS) entry which is preliminary data.</text>
</comment>
<feature type="region of interest" description="Disordered" evidence="3">
    <location>
        <begin position="254"/>
        <end position="273"/>
    </location>
</feature>
<proteinExistence type="inferred from homology"/>
<sequence>MLLRAAVTGAVAHWLGAAGPAEARPSKDDRRTIYVVGDSTASAYATTEVPRAGWGQALPLFLTPGTTVVNEAVSASSSKSFSVAGRLDRILAVLRPRDVLLISFGHGDESEHPTRHTDPWTTFQDYLQLYIDGARATRALPVLVTPVERRRFTADGVSFLSHGEYPDAMRALAATTRTPLIDLAALSFALWSSLGPEATKDYFLWLDAGESPKFPNGVSDDTHLQARGAIEVARLVVSAGRMLPGRDRRALRDPDLSADLLVRPPTRPGPDPL</sequence>
<dbReference type="CDD" id="cd01821">
    <property type="entry name" value="Rhamnogalacturan_acetylesterase_like"/>
    <property type="match status" value="1"/>
</dbReference>
<reference evidence="5" key="1">
    <citation type="submission" date="2021-03" db="EMBL/GenBank/DDBJ databases">
        <title>Whole genome shotgun sequence of Actinoplanes auranticolor NBRC 12245.</title>
        <authorList>
            <person name="Komaki H."/>
            <person name="Tamura T."/>
        </authorList>
    </citation>
    <scope>NUCLEOTIDE SEQUENCE</scope>
    <source>
        <strain evidence="5">NBRC 12245</strain>
    </source>
</reference>
<comment type="similarity">
    <text evidence="1">Belongs to the 'GDSL' lipolytic enzyme family.</text>
</comment>
<accession>A0A919S5S4</accession>
<dbReference type="PANTHER" id="PTHR43695">
    <property type="entry name" value="PUTATIVE (AFU_ORTHOLOGUE AFUA_2G17250)-RELATED"/>
    <property type="match status" value="1"/>
</dbReference>
<dbReference type="Gene3D" id="3.40.50.1110">
    <property type="entry name" value="SGNH hydrolase"/>
    <property type="match status" value="1"/>
</dbReference>
<evidence type="ECO:0000313" key="5">
    <source>
        <dbReference type="EMBL" id="GIM64790.1"/>
    </source>
</evidence>
<dbReference type="InterPro" id="IPR037459">
    <property type="entry name" value="RhgT-like"/>
</dbReference>
<dbReference type="InterPro" id="IPR036514">
    <property type="entry name" value="SGNH_hydro_sf"/>
</dbReference>
<dbReference type="SUPFAM" id="SSF52266">
    <property type="entry name" value="SGNH hydrolase"/>
    <property type="match status" value="1"/>
</dbReference>
<organism evidence="5 6">
    <name type="scientific">Actinoplanes auranticolor</name>
    <dbReference type="NCBI Taxonomy" id="47988"/>
    <lineage>
        <taxon>Bacteria</taxon>
        <taxon>Bacillati</taxon>
        <taxon>Actinomycetota</taxon>
        <taxon>Actinomycetes</taxon>
        <taxon>Micromonosporales</taxon>
        <taxon>Micromonosporaceae</taxon>
        <taxon>Actinoplanes</taxon>
    </lineage>
</organism>
<evidence type="ECO:0000313" key="6">
    <source>
        <dbReference type="Proteomes" id="UP000681340"/>
    </source>
</evidence>
<dbReference type="PANTHER" id="PTHR43695:SF1">
    <property type="entry name" value="RHAMNOGALACTURONAN ACETYLESTERASE"/>
    <property type="match status" value="1"/>
</dbReference>
<evidence type="ECO:0000256" key="1">
    <source>
        <dbReference type="ARBA" id="ARBA00008668"/>
    </source>
</evidence>
<evidence type="ECO:0000256" key="3">
    <source>
        <dbReference type="SAM" id="MobiDB-lite"/>
    </source>
</evidence>
<dbReference type="AlphaFoldDB" id="A0A919S5S4"/>
<name>A0A919S5S4_9ACTN</name>
<gene>
    <name evidence="5" type="ORF">Aau02nite_12690</name>
</gene>
<dbReference type="InterPro" id="IPR013830">
    <property type="entry name" value="SGNH_hydro"/>
</dbReference>
<keyword evidence="6" id="KW-1185">Reference proteome</keyword>